<dbReference type="AlphaFoldDB" id="A0A2I7JZL1"/>
<feature type="repeat" description="TPR" evidence="3">
    <location>
        <begin position="478"/>
        <end position="511"/>
    </location>
</feature>
<dbReference type="Proteomes" id="UP000236447">
    <property type="component" value="Chromosome"/>
</dbReference>
<sequence length="582" mass="63611" precursor="true">MPVRFFRSLTCAAALAATTTLPMLLQADAAHADGLAGAYLAARAATLDSDFQASADYYNRALVRDPQNPLLMEHVVFARLALGDIKGAAPVAERLSEMGARSQVANIVMTASLVMAEDYPAIIERVTSQPDGQYEINALVDGLLLGWAHLGAGSVSDALAQFDQLGEKEGLSLFARYHRALALASVGDYEGAEALFAADEGQLTNTSRRAVIARLEILSQLGRNDKALEVLSEAFSGQLDPGLAALSERLQNDETLPYALAATPQQGIAEVFFTMGAALNGEMADDYVLMYARVAAALREDHVDALLLAAELFDQLGRYTLSIDLYKQVPRDHPDYHAAELGRAEALRRAAKPDAAAEVLQQLARDFPKEVPVHTNLGDLLRQQEDYGGAVAAYDTALDLMDDSVEGRWFLLYARGICHERLKNWEQAEADFRAALEIRPDQPQVLNYLGYSLVEKQIKLDEALSMIERAVAARPDAGYIVDSLGWVLYRLGRYEEAVGHMETAVELMPVDPVVNDHLGDVYWAVGRAREAEFQWKRALSFIDPEDTDSEADPDRIRRKLETGLDAVLAEEGAAPLKVAHDG</sequence>
<dbReference type="InterPro" id="IPR011990">
    <property type="entry name" value="TPR-like_helical_dom_sf"/>
</dbReference>
<gene>
    <name evidence="5" type="ORF">PhaeoP66_03047</name>
    <name evidence="6" type="ORF">PhaeoP88_00325</name>
</gene>
<reference evidence="6 7" key="1">
    <citation type="journal article" date="2017" name="Front. Microbiol.">
        <title>Phaeobacter piscinae sp. nov., a species of the Roseobacter group and potential aquaculture probiont.</title>
        <authorList>
            <person name="Sonnenschein E.C."/>
            <person name="Phippen C.B.W."/>
            <person name="Nielsen K.F."/>
            <person name="Mateiu R.V."/>
            <person name="Melchiorsen J."/>
            <person name="Gram L."/>
            <person name="Overmann J."/>
            <person name="Freese H.M."/>
        </authorList>
    </citation>
    <scope>NUCLEOTIDE SEQUENCE [LARGE SCALE GENOMIC DNA]</scope>
    <source>
        <strain evidence="6 7">P88</strain>
    </source>
</reference>
<evidence type="ECO:0000256" key="1">
    <source>
        <dbReference type="ARBA" id="ARBA00022737"/>
    </source>
</evidence>
<proteinExistence type="predicted"/>
<feature type="repeat" description="TPR" evidence="3">
    <location>
        <begin position="409"/>
        <end position="442"/>
    </location>
</feature>
<dbReference type="Proteomes" id="UP000236536">
    <property type="component" value="Chromosome"/>
</dbReference>
<dbReference type="EMBL" id="CP010705">
    <property type="protein sequence ID" value="AUQ95799.1"/>
    <property type="molecule type" value="Genomic_DNA"/>
</dbReference>
<evidence type="ECO:0000313" key="6">
    <source>
        <dbReference type="EMBL" id="AUQ97729.1"/>
    </source>
</evidence>
<dbReference type="InterPro" id="IPR019734">
    <property type="entry name" value="TPR_rpt"/>
</dbReference>
<keyword evidence="8" id="KW-1185">Reference proteome</keyword>
<dbReference type="Pfam" id="PF07719">
    <property type="entry name" value="TPR_2"/>
    <property type="match status" value="1"/>
</dbReference>
<dbReference type="SUPFAM" id="SSF48452">
    <property type="entry name" value="TPR-like"/>
    <property type="match status" value="3"/>
</dbReference>
<dbReference type="Pfam" id="PF13432">
    <property type="entry name" value="TPR_16"/>
    <property type="match status" value="4"/>
</dbReference>
<dbReference type="PROSITE" id="PS50005">
    <property type="entry name" value="TPR"/>
    <property type="match status" value="3"/>
</dbReference>
<feature type="repeat" description="TPR" evidence="3">
    <location>
        <begin position="371"/>
        <end position="404"/>
    </location>
</feature>
<evidence type="ECO:0000256" key="4">
    <source>
        <dbReference type="SAM" id="SignalP"/>
    </source>
</evidence>
<dbReference type="InterPro" id="IPR013105">
    <property type="entry name" value="TPR_2"/>
</dbReference>
<dbReference type="SMART" id="SM00028">
    <property type="entry name" value="TPR"/>
    <property type="match status" value="6"/>
</dbReference>
<feature type="signal peptide" evidence="4">
    <location>
        <begin position="1"/>
        <end position="32"/>
    </location>
</feature>
<reference evidence="7 8" key="2">
    <citation type="journal article" date="2017" name="Genome Biol. Evol.">
        <title>Trajectories and Drivers of Genome Evolution in Surface-Associated Marine Phaeobacter.</title>
        <authorList>
            <person name="Freese H.M."/>
            <person name="Sikorski J."/>
            <person name="Bunk B."/>
            <person name="Scheuner C."/>
            <person name="Meier-Kolthoff J.P."/>
            <person name="Sproer C."/>
            <person name="Gram L."/>
            <person name="Overmann J."/>
        </authorList>
    </citation>
    <scope>NUCLEOTIDE SEQUENCE [LARGE SCALE GENOMIC DNA]</scope>
    <source>
        <strain evidence="5 8">P66</strain>
        <strain evidence="6 7">P88</strain>
    </source>
</reference>
<evidence type="ECO:0000313" key="8">
    <source>
        <dbReference type="Proteomes" id="UP000236536"/>
    </source>
</evidence>
<name>A0A2I7JZL1_9RHOB</name>
<dbReference type="PANTHER" id="PTHR12558">
    <property type="entry name" value="CELL DIVISION CYCLE 16,23,27"/>
    <property type="match status" value="1"/>
</dbReference>
<keyword evidence="1" id="KW-0677">Repeat</keyword>
<feature type="chain" id="PRO_5014334144" evidence="4">
    <location>
        <begin position="33"/>
        <end position="582"/>
    </location>
</feature>
<dbReference type="EMBL" id="CP010725">
    <property type="protein sequence ID" value="AUQ97729.1"/>
    <property type="molecule type" value="Genomic_DNA"/>
</dbReference>
<accession>A0A2I7JZL1</accession>
<evidence type="ECO:0000313" key="7">
    <source>
        <dbReference type="Proteomes" id="UP000236447"/>
    </source>
</evidence>
<evidence type="ECO:0000256" key="3">
    <source>
        <dbReference type="PROSITE-ProRule" id="PRU00339"/>
    </source>
</evidence>
<dbReference type="RefSeq" id="WP_102874896.1">
    <property type="nucleotide sequence ID" value="NZ_CP010599.1"/>
</dbReference>
<dbReference type="Gene3D" id="1.25.40.10">
    <property type="entry name" value="Tetratricopeptide repeat domain"/>
    <property type="match status" value="3"/>
</dbReference>
<evidence type="ECO:0000256" key="2">
    <source>
        <dbReference type="ARBA" id="ARBA00022803"/>
    </source>
</evidence>
<evidence type="ECO:0000313" key="5">
    <source>
        <dbReference type="EMBL" id="AUQ95799.1"/>
    </source>
</evidence>
<reference evidence="5 8" key="3">
    <citation type="journal article" date="2017" name="Int. J. Syst. Evol. Microbiol.">
        <title>Adaptation of Surface-Associated Bacteria to the Open Ocean: A Genomically Distinct Subpopulation of Phaeobacter gallaeciensis Colonizes Pacific Mesozooplankton.</title>
        <authorList>
            <person name="Freese H.M."/>
            <person name="Methner A."/>
            <person name="Overmann J."/>
        </authorList>
    </citation>
    <scope>NUCLEOTIDE SEQUENCE [LARGE SCALE GENOMIC DNA]</scope>
    <source>
        <strain evidence="5 8">P66</strain>
    </source>
</reference>
<keyword evidence="4" id="KW-0732">Signal</keyword>
<protein>
    <submittedName>
        <fullName evidence="6">Tetratricopeptide repeat-containing protein</fullName>
    </submittedName>
</protein>
<dbReference type="PANTHER" id="PTHR12558:SF13">
    <property type="entry name" value="CELL DIVISION CYCLE PROTEIN 27 HOMOLOG"/>
    <property type="match status" value="1"/>
</dbReference>
<organism evidence="6 7">
    <name type="scientific">Phaeobacter inhibens</name>
    <dbReference type="NCBI Taxonomy" id="221822"/>
    <lineage>
        <taxon>Bacteria</taxon>
        <taxon>Pseudomonadati</taxon>
        <taxon>Pseudomonadota</taxon>
        <taxon>Alphaproteobacteria</taxon>
        <taxon>Rhodobacterales</taxon>
        <taxon>Roseobacteraceae</taxon>
        <taxon>Phaeobacter</taxon>
    </lineage>
</organism>
<keyword evidence="2 3" id="KW-0802">TPR repeat</keyword>